<sequence>MAPKKTDVEVNMDQLQQKMSKVVVTEMGPTLGRVDSMEQTLQTMQGQLNSIFERAAEVVGESQREKSCGDETRSDGIIGRQSHQEVGEQSLWWISLRSKSSPRRGYAFHNDYYDGRGRSLTRRLELLLFGGENAESWVLKVEQYFKVSDYSEEEKLRHVRTCFDGEALLYRWERDRNPFQSWSQMKIRVFEQYSMNRDTSTGERLLTLRQTGTVREYCRDFKNLAMNAPELTEEVL</sequence>
<dbReference type="Pfam" id="PF03732">
    <property type="entry name" value="Retrotrans_gag"/>
    <property type="match status" value="1"/>
</dbReference>
<keyword evidence="3" id="KW-1185">Reference proteome</keyword>
<gene>
    <name evidence="2" type="ORF">Bca52824_065168</name>
</gene>
<accession>A0A8X7QJ71</accession>
<dbReference type="AlphaFoldDB" id="A0A8X7QJ71"/>
<comment type="caution">
    <text evidence="2">The sequence shown here is derived from an EMBL/GenBank/DDBJ whole genome shotgun (WGS) entry which is preliminary data.</text>
</comment>
<protein>
    <recommendedName>
        <fullName evidence="1">Retrotransposon gag domain-containing protein</fullName>
    </recommendedName>
</protein>
<dbReference type="InterPro" id="IPR005162">
    <property type="entry name" value="Retrotrans_gag_dom"/>
</dbReference>
<organism evidence="2 3">
    <name type="scientific">Brassica carinata</name>
    <name type="common">Ethiopian mustard</name>
    <name type="synonym">Abyssinian cabbage</name>
    <dbReference type="NCBI Taxonomy" id="52824"/>
    <lineage>
        <taxon>Eukaryota</taxon>
        <taxon>Viridiplantae</taxon>
        <taxon>Streptophyta</taxon>
        <taxon>Embryophyta</taxon>
        <taxon>Tracheophyta</taxon>
        <taxon>Spermatophyta</taxon>
        <taxon>Magnoliopsida</taxon>
        <taxon>eudicotyledons</taxon>
        <taxon>Gunneridae</taxon>
        <taxon>Pentapetalae</taxon>
        <taxon>rosids</taxon>
        <taxon>malvids</taxon>
        <taxon>Brassicales</taxon>
        <taxon>Brassicaceae</taxon>
        <taxon>Brassiceae</taxon>
        <taxon>Brassica</taxon>
    </lineage>
</organism>
<dbReference type="EMBL" id="JAAMPC010000013">
    <property type="protein sequence ID" value="KAG2270613.1"/>
    <property type="molecule type" value="Genomic_DNA"/>
</dbReference>
<evidence type="ECO:0000313" key="2">
    <source>
        <dbReference type="EMBL" id="KAG2270613.1"/>
    </source>
</evidence>
<name>A0A8X7QJ71_BRACI</name>
<evidence type="ECO:0000259" key="1">
    <source>
        <dbReference type="Pfam" id="PF03732"/>
    </source>
</evidence>
<evidence type="ECO:0000313" key="3">
    <source>
        <dbReference type="Proteomes" id="UP000886595"/>
    </source>
</evidence>
<reference evidence="2 3" key="1">
    <citation type="submission" date="2020-02" db="EMBL/GenBank/DDBJ databases">
        <authorList>
            <person name="Ma Q."/>
            <person name="Huang Y."/>
            <person name="Song X."/>
            <person name="Pei D."/>
        </authorList>
    </citation>
    <scope>NUCLEOTIDE SEQUENCE [LARGE SCALE GENOMIC DNA]</scope>
    <source>
        <strain evidence="2">Sxm20200214</strain>
        <tissue evidence="2">Leaf</tissue>
    </source>
</reference>
<dbReference type="Proteomes" id="UP000886595">
    <property type="component" value="Unassembled WGS sequence"/>
</dbReference>
<dbReference type="OrthoDB" id="1749511at2759"/>
<proteinExistence type="predicted"/>
<feature type="domain" description="Retrotransposon gag" evidence="1">
    <location>
        <begin position="174"/>
        <end position="234"/>
    </location>
</feature>